<feature type="region of interest" description="Disordered" evidence="1">
    <location>
        <begin position="26"/>
        <end position="137"/>
    </location>
</feature>
<evidence type="ECO:0000313" key="4">
    <source>
        <dbReference type="EMBL" id="MQS97824.1"/>
    </source>
</evidence>
<proteinExistence type="predicted"/>
<keyword evidence="2" id="KW-0732">Signal</keyword>
<dbReference type="Proteomes" id="UP000371423">
    <property type="component" value="Unassembled WGS sequence"/>
</dbReference>
<evidence type="ECO:0000256" key="2">
    <source>
        <dbReference type="SAM" id="SignalP"/>
    </source>
</evidence>
<feature type="signal peptide" evidence="2">
    <location>
        <begin position="1"/>
        <end position="21"/>
    </location>
</feature>
<dbReference type="RefSeq" id="WP_153386198.1">
    <property type="nucleotide sequence ID" value="NZ_VDFO01000028.1"/>
</dbReference>
<feature type="chain" id="PRO_5044622387" description="Lipoprotein" evidence="2">
    <location>
        <begin position="22"/>
        <end position="206"/>
    </location>
</feature>
<dbReference type="PROSITE" id="PS51257">
    <property type="entry name" value="PROKAR_LIPOPROTEIN"/>
    <property type="match status" value="1"/>
</dbReference>
<feature type="compositionally biased region" description="Basic residues" evidence="1">
    <location>
        <begin position="40"/>
        <end position="55"/>
    </location>
</feature>
<dbReference type="EMBL" id="VDFP01000023">
    <property type="protein sequence ID" value="MQS76671.1"/>
    <property type="molecule type" value="Genomic_DNA"/>
</dbReference>
<comment type="caution">
    <text evidence="4">The sequence shown here is derived from an EMBL/GenBank/DDBJ whole genome shotgun (WGS) entry which is preliminary data.</text>
</comment>
<sequence>MFKRLSIFAVILSALVLGGCANQQSTETHSNAKSEQTPKSTKKSAKKTPKKKKSARVANSTRSASTESEKESSNDSNSESNGNSASQSTSQSTDNQNSSSNQSTSTNQNDNNNDTKNSTTDSSQDSQNQDSQAQQSVNITTSTQAVEYLADQLSSTYDKTTTQYVANGKISWNNTSGYQINIYSKNSDTPVGSYLVPANGQYFQIW</sequence>
<reference evidence="5 6" key="1">
    <citation type="journal article" date="2019" name="Syst. Appl. Microbiol.">
        <title>Polyphasic characterization of two novel Lactobacillus spp. isolated from blown salami packages: Description of Lactobacillus halodurans sp. nov. and Lactobacillus salsicarnum sp. nov.</title>
        <authorList>
            <person name="Schuster J.A."/>
            <person name="Klingl A."/>
            <person name="Vogel R.F."/>
            <person name="Ehrmann M.A."/>
        </authorList>
    </citation>
    <scope>NUCLEOTIDE SEQUENCE [LARGE SCALE GENOMIC DNA]</scope>
    <source>
        <strain evidence="4 5">TMW 1.1920</strain>
        <strain evidence="3 6">TMW 1.2172</strain>
    </source>
</reference>
<protein>
    <recommendedName>
        <fullName evidence="7">Lipoprotein</fullName>
    </recommendedName>
</protein>
<gene>
    <name evidence="4" type="ORF">FHL05_07985</name>
    <name evidence="3" type="ORF">FHL06_09835</name>
</gene>
<dbReference type="AlphaFoldDB" id="A0A5P0ZYK9"/>
<dbReference type="Proteomes" id="UP000414364">
    <property type="component" value="Unassembled WGS sequence"/>
</dbReference>
<evidence type="ECO:0000313" key="3">
    <source>
        <dbReference type="EMBL" id="MQS76671.1"/>
    </source>
</evidence>
<feature type="compositionally biased region" description="Low complexity" evidence="1">
    <location>
        <begin position="74"/>
        <end position="136"/>
    </location>
</feature>
<evidence type="ECO:0000256" key="1">
    <source>
        <dbReference type="SAM" id="MobiDB-lite"/>
    </source>
</evidence>
<organism evidence="4 5">
    <name type="scientific">Companilactobacillus halodurans</name>
    <dbReference type="NCBI Taxonomy" id="2584183"/>
    <lineage>
        <taxon>Bacteria</taxon>
        <taxon>Bacillati</taxon>
        <taxon>Bacillota</taxon>
        <taxon>Bacilli</taxon>
        <taxon>Lactobacillales</taxon>
        <taxon>Lactobacillaceae</taxon>
        <taxon>Companilactobacillus</taxon>
    </lineage>
</organism>
<accession>A0A5P0ZYK9</accession>
<name>A0A5P0ZYK9_9LACO</name>
<evidence type="ECO:0000313" key="5">
    <source>
        <dbReference type="Proteomes" id="UP000371423"/>
    </source>
</evidence>
<evidence type="ECO:0000313" key="6">
    <source>
        <dbReference type="Proteomes" id="UP000414364"/>
    </source>
</evidence>
<evidence type="ECO:0008006" key="7">
    <source>
        <dbReference type="Google" id="ProtNLM"/>
    </source>
</evidence>
<dbReference type="OrthoDB" id="2327724at2"/>
<feature type="compositionally biased region" description="Polar residues" evidence="1">
    <location>
        <begin position="26"/>
        <end position="35"/>
    </location>
</feature>
<dbReference type="EMBL" id="VDFO01000028">
    <property type="protein sequence ID" value="MQS97824.1"/>
    <property type="molecule type" value="Genomic_DNA"/>
</dbReference>
<keyword evidence="5" id="KW-1185">Reference proteome</keyword>